<keyword evidence="2" id="KW-0479">Metal-binding</keyword>
<feature type="compositionally biased region" description="Basic and acidic residues" evidence="3">
    <location>
        <begin position="43"/>
        <end position="63"/>
    </location>
</feature>
<evidence type="ECO:0000256" key="3">
    <source>
        <dbReference type="SAM" id="MobiDB-lite"/>
    </source>
</evidence>
<keyword evidence="2" id="KW-0862">Zinc</keyword>
<evidence type="ECO:0000256" key="2">
    <source>
        <dbReference type="PROSITE-ProRule" id="PRU00047"/>
    </source>
</evidence>
<feature type="domain" description="CCHC-type" evidence="4">
    <location>
        <begin position="74"/>
        <end position="89"/>
    </location>
</feature>
<protein>
    <recommendedName>
        <fullName evidence="4">CCHC-type domain-containing protein</fullName>
    </recommendedName>
</protein>
<gene>
    <name evidence="5" type="ORF">BN14_10097</name>
</gene>
<proteinExistence type="predicted"/>
<evidence type="ECO:0000259" key="4">
    <source>
        <dbReference type="PROSITE" id="PS50158"/>
    </source>
</evidence>
<dbReference type="HOGENOM" id="CLU_2086440_0_0_1"/>
<dbReference type="InterPro" id="IPR036875">
    <property type="entry name" value="Znf_CCHC_sf"/>
</dbReference>
<dbReference type="Gene3D" id="4.10.60.10">
    <property type="entry name" value="Zinc finger, CCHC-type"/>
    <property type="match status" value="1"/>
</dbReference>
<dbReference type="GO" id="GO:0006397">
    <property type="term" value="P:mRNA processing"/>
    <property type="evidence" value="ECO:0007669"/>
    <property type="project" value="UniProtKB-KW"/>
</dbReference>
<dbReference type="InterPro" id="IPR001878">
    <property type="entry name" value="Znf_CCHC"/>
</dbReference>
<feature type="compositionally biased region" description="Basic and acidic residues" evidence="3">
    <location>
        <begin position="101"/>
        <end position="117"/>
    </location>
</feature>
<dbReference type="EMBL" id="CAOJ01015350">
    <property type="protein sequence ID" value="CCO35975.1"/>
    <property type="molecule type" value="Genomic_DNA"/>
</dbReference>
<dbReference type="PROSITE" id="PS50158">
    <property type="entry name" value="ZF_CCHC"/>
    <property type="match status" value="1"/>
</dbReference>
<organism evidence="5 6">
    <name type="scientific">Thanatephorus cucumeris (strain AG1-IB / isolate 7/3/14)</name>
    <name type="common">Lettuce bottom rot fungus</name>
    <name type="synonym">Rhizoctonia solani</name>
    <dbReference type="NCBI Taxonomy" id="1108050"/>
    <lineage>
        <taxon>Eukaryota</taxon>
        <taxon>Fungi</taxon>
        <taxon>Dikarya</taxon>
        <taxon>Basidiomycota</taxon>
        <taxon>Agaricomycotina</taxon>
        <taxon>Agaricomycetes</taxon>
        <taxon>Cantharellales</taxon>
        <taxon>Ceratobasidiaceae</taxon>
        <taxon>Rhizoctonia</taxon>
        <taxon>Rhizoctonia solani AG-1</taxon>
    </lineage>
</organism>
<dbReference type="SUPFAM" id="SSF57756">
    <property type="entry name" value="Retrovirus zinc finger-like domains"/>
    <property type="match status" value="1"/>
</dbReference>
<evidence type="ECO:0000256" key="1">
    <source>
        <dbReference type="ARBA" id="ARBA00022664"/>
    </source>
</evidence>
<name>M5CA75_THACB</name>
<keyword evidence="2" id="KW-0863">Zinc-finger</keyword>
<sequence>MRISNPDIDNYSLEQIIATAIRADDILQQANAFREPHSQTSGPKKDQSGETRTREKKEGYPAETFLKRSQERLCPKCGKKGHIMKRCPEKHYIPDPVLGKKGMENEKKEGEFMESKN</sequence>
<feature type="region of interest" description="Disordered" evidence="3">
    <location>
        <begin position="92"/>
        <end position="117"/>
    </location>
</feature>
<dbReference type="AlphaFoldDB" id="M5CA75"/>
<accession>M5CA75</accession>
<dbReference type="GO" id="GO:0003676">
    <property type="term" value="F:nucleic acid binding"/>
    <property type="evidence" value="ECO:0007669"/>
    <property type="project" value="InterPro"/>
</dbReference>
<reference evidence="5 6" key="1">
    <citation type="journal article" date="2013" name="J. Biotechnol.">
        <title>Establishment and interpretation of the genome sequence of the phytopathogenic fungus Rhizoctonia solani AG1-IB isolate 7/3/14.</title>
        <authorList>
            <person name="Wibberg D.W."/>
            <person name="Jelonek L.J."/>
            <person name="Rupp O.R."/>
            <person name="Hennig M.H."/>
            <person name="Eikmeyer F.E."/>
            <person name="Goesmann A.G."/>
            <person name="Hartmann A.H."/>
            <person name="Borriss R.B."/>
            <person name="Grosch R.G."/>
            <person name="Puehler A.P."/>
            <person name="Schlueter A.S."/>
        </authorList>
    </citation>
    <scope>NUCLEOTIDE SEQUENCE [LARGE SCALE GENOMIC DNA]</scope>
    <source>
        <strain evidence="6">AG1-IB / isolate 7/3/14</strain>
    </source>
</reference>
<dbReference type="Proteomes" id="UP000012065">
    <property type="component" value="Unassembled WGS sequence"/>
</dbReference>
<dbReference type="GO" id="GO:0008270">
    <property type="term" value="F:zinc ion binding"/>
    <property type="evidence" value="ECO:0007669"/>
    <property type="project" value="UniProtKB-KW"/>
</dbReference>
<evidence type="ECO:0000313" key="5">
    <source>
        <dbReference type="EMBL" id="CCO35975.1"/>
    </source>
</evidence>
<feature type="region of interest" description="Disordered" evidence="3">
    <location>
        <begin position="31"/>
        <end position="63"/>
    </location>
</feature>
<dbReference type="SMART" id="SM00343">
    <property type="entry name" value="ZnF_C2HC"/>
    <property type="match status" value="1"/>
</dbReference>
<keyword evidence="1" id="KW-0507">mRNA processing</keyword>
<comment type="caution">
    <text evidence="5">The sequence shown here is derived from an EMBL/GenBank/DDBJ whole genome shotgun (WGS) entry which is preliminary data.</text>
</comment>
<evidence type="ECO:0000313" key="6">
    <source>
        <dbReference type="Proteomes" id="UP000012065"/>
    </source>
</evidence>